<proteinExistence type="predicted"/>
<evidence type="ECO:0000313" key="1">
    <source>
        <dbReference type="EMBL" id="KAF5538613.1"/>
    </source>
</evidence>
<dbReference type="PANTHER" id="PTHR10622:SF10">
    <property type="entry name" value="HET DOMAIN-CONTAINING PROTEIN"/>
    <property type="match status" value="1"/>
</dbReference>
<dbReference type="AlphaFoldDB" id="A0A8H5MRZ2"/>
<comment type="caution">
    <text evidence="1">The sequence shown here is derived from an EMBL/GenBank/DDBJ whole genome shotgun (WGS) entry which is preliminary data.</text>
</comment>
<evidence type="ECO:0000313" key="2">
    <source>
        <dbReference type="Proteomes" id="UP000574317"/>
    </source>
</evidence>
<dbReference type="Proteomes" id="UP000574317">
    <property type="component" value="Unassembled WGS sequence"/>
</dbReference>
<sequence>MPLLYGEGKKAFFRLQEELMKNSNDHTIFCWEWNEDVPKDWGSLLAPWPTAFEASGDFIPAPSHEISIYSMTNAGLSIRLPTMTTPTSTHWVDSWVVVLQATSRRLVAEPRKHRQVACIRVAGRRIGDLLHVSRIPSLPRPMTISEAHAGLFSTEALVVTGGFCFGGEELRHNETIPDFDDERKLHFLPVFSGKSIRNSLLRIWHFQHLYGEDMSLDSAVGTVTLKVHEGGIGVGTIMMRYYNGSTPISSNLLLGARLENDACDVTVEFGGLPSKVTYDTFRDIQSPSKERRRRWGNRSAMDARDMDGILHQWIQQVTVDKFTRPLVSYSQMFKLTMVLERAIDVMRGSRSCYFLFFYEGDFVGALQSSAAERARRMM</sequence>
<dbReference type="PANTHER" id="PTHR10622">
    <property type="entry name" value="HET DOMAIN-CONTAINING PROTEIN"/>
    <property type="match status" value="1"/>
</dbReference>
<gene>
    <name evidence="1" type="ORF">FNAPI_11059</name>
</gene>
<keyword evidence="2" id="KW-1185">Reference proteome</keyword>
<protein>
    <submittedName>
        <fullName evidence="1">Heterokaryon incompatibility protein het-E-1</fullName>
    </submittedName>
</protein>
<accession>A0A8H5MRZ2</accession>
<dbReference type="EMBL" id="JAAOAO010000505">
    <property type="protein sequence ID" value="KAF5538613.1"/>
    <property type="molecule type" value="Genomic_DNA"/>
</dbReference>
<name>A0A8H5MRZ2_9HYPO</name>
<reference evidence="1 2" key="1">
    <citation type="submission" date="2020-05" db="EMBL/GenBank/DDBJ databases">
        <title>Identification and distribution of gene clusters putatively required for synthesis of sphingolipid metabolism inhibitors in phylogenetically diverse species of the filamentous fungus Fusarium.</title>
        <authorList>
            <person name="Kim H.-S."/>
            <person name="Busman M."/>
            <person name="Brown D.W."/>
            <person name="Divon H."/>
            <person name="Uhlig S."/>
            <person name="Proctor R.H."/>
        </authorList>
    </citation>
    <scope>NUCLEOTIDE SEQUENCE [LARGE SCALE GENOMIC DNA]</scope>
    <source>
        <strain evidence="1 2">NRRL 25196</strain>
    </source>
</reference>
<organism evidence="1 2">
    <name type="scientific">Fusarium napiforme</name>
    <dbReference type="NCBI Taxonomy" id="42672"/>
    <lineage>
        <taxon>Eukaryota</taxon>
        <taxon>Fungi</taxon>
        <taxon>Dikarya</taxon>
        <taxon>Ascomycota</taxon>
        <taxon>Pezizomycotina</taxon>
        <taxon>Sordariomycetes</taxon>
        <taxon>Hypocreomycetidae</taxon>
        <taxon>Hypocreales</taxon>
        <taxon>Nectriaceae</taxon>
        <taxon>Fusarium</taxon>
        <taxon>Fusarium fujikuroi species complex</taxon>
    </lineage>
</organism>